<proteinExistence type="predicted"/>
<dbReference type="PANTHER" id="PTHR46344">
    <property type="entry name" value="OS02G0202900 PROTEIN"/>
    <property type="match status" value="1"/>
</dbReference>
<sequence>MNEGRENASCTTLNNKIYICGGWSRSNIRSLNTAEYYNPHTNQWTLITPMGTPRSGLGVVAYMVINKQIFVVSCRSRKTELLSAMTTLQILGL</sequence>
<name>A0A8C5GRX0_GOUWI</name>
<keyword evidence="1" id="KW-0880">Kelch repeat</keyword>
<dbReference type="AlphaFoldDB" id="A0A8C5GRX0"/>
<evidence type="ECO:0000313" key="4">
    <source>
        <dbReference type="Proteomes" id="UP000694680"/>
    </source>
</evidence>
<organism evidence="3 4">
    <name type="scientific">Gouania willdenowi</name>
    <name type="common">Blunt-snouted clingfish</name>
    <name type="synonym">Lepadogaster willdenowi</name>
    <dbReference type="NCBI Taxonomy" id="441366"/>
    <lineage>
        <taxon>Eukaryota</taxon>
        <taxon>Metazoa</taxon>
        <taxon>Chordata</taxon>
        <taxon>Craniata</taxon>
        <taxon>Vertebrata</taxon>
        <taxon>Euteleostomi</taxon>
        <taxon>Actinopterygii</taxon>
        <taxon>Neopterygii</taxon>
        <taxon>Teleostei</taxon>
        <taxon>Neoteleostei</taxon>
        <taxon>Acanthomorphata</taxon>
        <taxon>Ovalentaria</taxon>
        <taxon>Blenniimorphae</taxon>
        <taxon>Blenniiformes</taxon>
        <taxon>Gobiesocoidei</taxon>
        <taxon>Gobiesocidae</taxon>
        <taxon>Gobiesocinae</taxon>
        <taxon>Gouania</taxon>
    </lineage>
</organism>
<evidence type="ECO:0000313" key="3">
    <source>
        <dbReference type="Ensembl" id="ENSGWIP00000034582.1"/>
    </source>
</evidence>
<dbReference type="Pfam" id="PF01344">
    <property type="entry name" value="Kelch_1"/>
    <property type="match status" value="1"/>
</dbReference>
<dbReference type="SUPFAM" id="SSF117281">
    <property type="entry name" value="Kelch motif"/>
    <property type="match status" value="1"/>
</dbReference>
<reference evidence="3" key="2">
    <citation type="submission" date="2025-09" db="UniProtKB">
        <authorList>
            <consortium name="Ensembl"/>
        </authorList>
    </citation>
    <scope>IDENTIFICATION</scope>
</reference>
<protein>
    <recommendedName>
        <fullName evidence="5">Kelch-like protein</fullName>
    </recommendedName>
</protein>
<dbReference type="InterPro" id="IPR006652">
    <property type="entry name" value="Kelch_1"/>
</dbReference>
<dbReference type="SMART" id="SM00612">
    <property type="entry name" value="Kelch"/>
    <property type="match status" value="1"/>
</dbReference>
<keyword evidence="2" id="KW-0677">Repeat</keyword>
<evidence type="ECO:0008006" key="5">
    <source>
        <dbReference type="Google" id="ProtNLM"/>
    </source>
</evidence>
<keyword evidence="4" id="KW-1185">Reference proteome</keyword>
<dbReference type="Gene3D" id="2.120.10.80">
    <property type="entry name" value="Kelch-type beta propeller"/>
    <property type="match status" value="1"/>
</dbReference>
<dbReference type="Ensembl" id="ENSGWIT00000037701.1">
    <property type="protein sequence ID" value="ENSGWIP00000034582.1"/>
    <property type="gene ID" value="ENSGWIG00000017905.1"/>
</dbReference>
<evidence type="ECO:0000256" key="2">
    <source>
        <dbReference type="ARBA" id="ARBA00022737"/>
    </source>
</evidence>
<dbReference type="Proteomes" id="UP000694680">
    <property type="component" value="Unassembled WGS sequence"/>
</dbReference>
<dbReference type="PRINTS" id="PR00501">
    <property type="entry name" value="KELCHREPEAT"/>
</dbReference>
<dbReference type="PANTHER" id="PTHR46344:SF27">
    <property type="entry name" value="KELCH REPEAT SUPERFAMILY PROTEIN"/>
    <property type="match status" value="1"/>
</dbReference>
<evidence type="ECO:0000256" key="1">
    <source>
        <dbReference type="ARBA" id="ARBA00022441"/>
    </source>
</evidence>
<dbReference type="InterPro" id="IPR015915">
    <property type="entry name" value="Kelch-typ_b-propeller"/>
</dbReference>
<reference evidence="3" key="1">
    <citation type="submission" date="2025-08" db="UniProtKB">
        <authorList>
            <consortium name="Ensembl"/>
        </authorList>
    </citation>
    <scope>IDENTIFICATION</scope>
</reference>
<accession>A0A8C5GRX0</accession>